<reference evidence="2" key="1">
    <citation type="journal article" date="2015" name="Nature">
        <title>Complex archaea that bridge the gap between prokaryotes and eukaryotes.</title>
        <authorList>
            <person name="Spang A."/>
            <person name="Saw J.H."/>
            <person name="Jorgensen S.L."/>
            <person name="Zaremba-Niedzwiedzka K."/>
            <person name="Martijn J."/>
            <person name="Lind A.E."/>
            <person name="van Eijk R."/>
            <person name="Schleper C."/>
            <person name="Guy L."/>
            <person name="Ettema T.J."/>
        </authorList>
    </citation>
    <scope>NUCLEOTIDE SEQUENCE</scope>
</reference>
<feature type="region of interest" description="Disordered" evidence="1">
    <location>
        <begin position="131"/>
        <end position="157"/>
    </location>
</feature>
<feature type="non-terminal residue" evidence="2">
    <location>
        <position position="548"/>
    </location>
</feature>
<protein>
    <submittedName>
        <fullName evidence="2">Uncharacterized protein</fullName>
    </submittedName>
</protein>
<gene>
    <name evidence="2" type="ORF">LCGC14_2367320</name>
</gene>
<evidence type="ECO:0000256" key="1">
    <source>
        <dbReference type="SAM" id="MobiDB-lite"/>
    </source>
</evidence>
<sequence>AQSYRSANGTFQWDRVSITPSIGDPDDELDEPVNRARTVMAANGDGLMKMWLLLGWDARIVSEVDQADFLTRAYTKVNTLTDTAFPALGLVFERFVWKRYQDTETELFGVLDDNGRQKSAYESYFRLGSANAQRESPAVPPNPGGGATPASGPEVHSLFRLNDPRTGKFCRLVGVGSNLFHGITGKLTAIDSGYLGTLDFAAMDPILGGAPWVYIANRRMRKVRVDGLSLPIGLPAPTVTAKTSFGAEERTNIENFNSDGPWTSPPNVGPFNITGNTAVVEGEVGNAVRFQVPNPASPPDPFPDNNYAFWSRKIRLNLDKVGSRDASDSDLIHVRIRVDLPERLIDVKLYFVVNADFHGGRFGLPGATGGSSIAVNTDAYMKTFRRHDFEGVVSMLQSPQEAAAETAAVVEAEESINISHSRDNPDVRDTEPGALVRQAHRDKIRGVGAELAPGRFTWTEFGVVDLPLRRGDFLRIGSDSDRDWRHVTGIFIAANVKSGEPGAGAQSLEVSFDDLYMTGGYEIDNADFGADHYDWRYTNYDPRTGAES</sequence>
<feature type="non-terminal residue" evidence="2">
    <location>
        <position position="1"/>
    </location>
</feature>
<accession>A0A0F9C538</accession>
<dbReference type="AlphaFoldDB" id="A0A0F9C538"/>
<name>A0A0F9C538_9ZZZZ</name>
<organism evidence="2">
    <name type="scientific">marine sediment metagenome</name>
    <dbReference type="NCBI Taxonomy" id="412755"/>
    <lineage>
        <taxon>unclassified sequences</taxon>
        <taxon>metagenomes</taxon>
        <taxon>ecological metagenomes</taxon>
    </lineage>
</organism>
<dbReference type="EMBL" id="LAZR01034818">
    <property type="protein sequence ID" value="KKL41736.1"/>
    <property type="molecule type" value="Genomic_DNA"/>
</dbReference>
<comment type="caution">
    <text evidence="2">The sequence shown here is derived from an EMBL/GenBank/DDBJ whole genome shotgun (WGS) entry which is preliminary data.</text>
</comment>
<evidence type="ECO:0000313" key="2">
    <source>
        <dbReference type="EMBL" id="KKL41736.1"/>
    </source>
</evidence>
<proteinExistence type="predicted"/>